<dbReference type="Gene3D" id="3.30.70.890">
    <property type="entry name" value="GHMP kinase, C-terminal domain"/>
    <property type="match status" value="1"/>
</dbReference>
<evidence type="ECO:0000313" key="2">
    <source>
        <dbReference type="EMBL" id="PJB89635.1"/>
    </source>
</evidence>
<evidence type="ECO:0000313" key="3">
    <source>
        <dbReference type="Proteomes" id="UP000229706"/>
    </source>
</evidence>
<dbReference type="Proteomes" id="UP000229706">
    <property type="component" value="Unassembled WGS sequence"/>
</dbReference>
<dbReference type="AlphaFoldDB" id="A0A2M8DE64"/>
<dbReference type="InterPro" id="IPR041431">
    <property type="entry name" value="Mvd1_C"/>
</dbReference>
<feature type="non-terminal residue" evidence="2">
    <location>
        <position position="1"/>
    </location>
</feature>
<gene>
    <name evidence="2" type="ORF">CO083_00385</name>
</gene>
<reference evidence="3" key="1">
    <citation type="submission" date="2017-09" db="EMBL/GenBank/DDBJ databases">
        <title>Depth-based differentiation of microbial function through sediment-hosted aquifers and enrichment of novel symbionts in the deep terrestrial subsurface.</title>
        <authorList>
            <person name="Probst A.J."/>
            <person name="Ladd B."/>
            <person name="Jarett J.K."/>
            <person name="Geller-Mcgrath D.E."/>
            <person name="Sieber C.M.K."/>
            <person name="Emerson J.B."/>
            <person name="Anantharaman K."/>
            <person name="Thomas B.C."/>
            <person name="Malmstrom R."/>
            <person name="Stieglmeier M."/>
            <person name="Klingl A."/>
            <person name="Woyke T."/>
            <person name="Ryan C.M."/>
            <person name="Banfield J.F."/>
        </authorList>
    </citation>
    <scope>NUCLEOTIDE SEQUENCE [LARGE SCALE GENOMIC DNA]</scope>
</reference>
<organism evidence="2 3">
    <name type="scientific">Candidatus Roizmanbacteria bacterium CG_4_9_14_0_8_um_filter_34_12</name>
    <dbReference type="NCBI Taxonomy" id="1974840"/>
    <lineage>
        <taxon>Bacteria</taxon>
        <taxon>Candidatus Roizmaniibacteriota</taxon>
    </lineage>
</organism>
<evidence type="ECO:0000259" key="1">
    <source>
        <dbReference type="Pfam" id="PF18376"/>
    </source>
</evidence>
<dbReference type="InterPro" id="IPR036554">
    <property type="entry name" value="GHMP_kinase_C_sf"/>
</dbReference>
<dbReference type="PANTHER" id="PTHR10977:SF3">
    <property type="entry name" value="DIPHOSPHOMEVALONATE DECARBOXYLASE"/>
    <property type="match status" value="1"/>
</dbReference>
<name>A0A2M8DE64_9BACT</name>
<proteinExistence type="predicted"/>
<dbReference type="SUPFAM" id="SSF55060">
    <property type="entry name" value="GHMP Kinase, C-terminal domain"/>
    <property type="match status" value="1"/>
</dbReference>
<protein>
    <recommendedName>
        <fullName evidence="1">Mvd1 C-terminal domain-containing protein</fullName>
    </recommendedName>
</protein>
<sequence length="134" mass="15585">GQKLVKTSLFFKERLNNIKNKIENIKELIKQKDFINFGELVEKEALELHAIMLTSDPPILYLQPKSIEIIQAVWQWRSEGLSVYFTIDAGPNIHLICQEKDQKQLVDKLQKIKGIKYIVNSPTVGTRLTKKYLF</sequence>
<dbReference type="EMBL" id="PFTH01000015">
    <property type="protein sequence ID" value="PJB89635.1"/>
    <property type="molecule type" value="Genomic_DNA"/>
</dbReference>
<dbReference type="PANTHER" id="PTHR10977">
    <property type="entry name" value="DIPHOSPHOMEVALONATE DECARBOXYLASE"/>
    <property type="match status" value="1"/>
</dbReference>
<feature type="domain" description="Mvd1 C-terminal" evidence="1">
    <location>
        <begin position="2"/>
        <end position="112"/>
    </location>
</feature>
<comment type="caution">
    <text evidence="2">The sequence shown here is derived from an EMBL/GenBank/DDBJ whole genome shotgun (WGS) entry which is preliminary data.</text>
</comment>
<accession>A0A2M8DE64</accession>
<dbReference type="Pfam" id="PF18376">
    <property type="entry name" value="MDD_C"/>
    <property type="match status" value="1"/>
</dbReference>